<gene>
    <name evidence="2" type="ORF">GOODEAATRI_003505</name>
</gene>
<feature type="region of interest" description="Disordered" evidence="1">
    <location>
        <begin position="87"/>
        <end position="143"/>
    </location>
</feature>
<accession>A0ABV0PKJ8</accession>
<comment type="caution">
    <text evidence="2">The sequence shown here is derived from an EMBL/GenBank/DDBJ whole genome shotgun (WGS) entry which is preliminary data.</text>
</comment>
<evidence type="ECO:0000256" key="1">
    <source>
        <dbReference type="SAM" id="MobiDB-lite"/>
    </source>
</evidence>
<keyword evidence="3" id="KW-1185">Reference proteome</keyword>
<dbReference type="EMBL" id="JAHRIO010080100">
    <property type="protein sequence ID" value="MEQ2183991.1"/>
    <property type="molecule type" value="Genomic_DNA"/>
</dbReference>
<feature type="compositionally biased region" description="Basic and acidic residues" evidence="1">
    <location>
        <begin position="133"/>
        <end position="143"/>
    </location>
</feature>
<evidence type="ECO:0000313" key="3">
    <source>
        <dbReference type="Proteomes" id="UP001476798"/>
    </source>
</evidence>
<reference evidence="2 3" key="1">
    <citation type="submission" date="2021-06" db="EMBL/GenBank/DDBJ databases">
        <authorList>
            <person name="Palmer J.M."/>
        </authorList>
    </citation>
    <scope>NUCLEOTIDE SEQUENCE [LARGE SCALE GENOMIC DNA]</scope>
    <source>
        <strain evidence="2 3">GA_2019</strain>
        <tissue evidence="2">Muscle</tissue>
    </source>
</reference>
<protein>
    <submittedName>
        <fullName evidence="2">Uncharacterized protein</fullName>
    </submittedName>
</protein>
<evidence type="ECO:0000313" key="2">
    <source>
        <dbReference type="EMBL" id="MEQ2183991.1"/>
    </source>
</evidence>
<sequence length="468" mass="50107">MEPPKVPLLTPTQESGVHQTPRTPLAGQPAGSVTFIPAQCSRLIPVLIPQQQGNAPYAVYLHSSTLRSNPLSRPQPTSLAVRSMTFEDKTGQSPNARSASKSQPVSRESDISPLKLKRQRSDSTSESSPSKTKKSEPNFKDSCPKLSEILHARLKARCGSRPSPRALHLDPEFINTPGSAAGNQTLEHSLENLLDRDDKSANSDSEADFTPVQAVPLTPGQIHSEVNAPTPCSTCFSEEQDRSTLRFNTNFSCSLQTLVPAGYLIPISQQSLISYKELQSSGEESNKASSSYNIYQTPTAGSTPAAALEVTPTNLCMNKPSAAASISSPHASQQPHRLNSPSPAILNFTLQNLGLISSPGNTFTSSQTPERSGALLSPLSLQQRSMVFIKPVSPVPVQQGLPGQPFTLISVQQPLMTTPKGTGLPQHSFFHTPVPLSPLAAVVTTNGQLAAKTVYIPQRKLDVSAEDS</sequence>
<name>A0ABV0PKJ8_9TELE</name>
<feature type="compositionally biased region" description="Polar residues" evidence="1">
    <location>
        <begin position="10"/>
        <end position="22"/>
    </location>
</feature>
<feature type="compositionally biased region" description="Polar residues" evidence="1">
    <location>
        <begin position="91"/>
        <end position="106"/>
    </location>
</feature>
<proteinExistence type="predicted"/>
<organism evidence="2 3">
    <name type="scientific">Goodea atripinnis</name>
    <dbReference type="NCBI Taxonomy" id="208336"/>
    <lineage>
        <taxon>Eukaryota</taxon>
        <taxon>Metazoa</taxon>
        <taxon>Chordata</taxon>
        <taxon>Craniata</taxon>
        <taxon>Vertebrata</taxon>
        <taxon>Euteleostomi</taxon>
        <taxon>Actinopterygii</taxon>
        <taxon>Neopterygii</taxon>
        <taxon>Teleostei</taxon>
        <taxon>Neoteleostei</taxon>
        <taxon>Acanthomorphata</taxon>
        <taxon>Ovalentaria</taxon>
        <taxon>Atherinomorphae</taxon>
        <taxon>Cyprinodontiformes</taxon>
        <taxon>Goodeidae</taxon>
        <taxon>Goodea</taxon>
    </lineage>
</organism>
<dbReference type="Proteomes" id="UP001476798">
    <property type="component" value="Unassembled WGS sequence"/>
</dbReference>
<feature type="region of interest" description="Disordered" evidence="1">
    <location>
        <begin position="1"/>
        <end position="30"/>
    </location>
</feature>